<evidence type="ECO:0000313" key="11">
    <source>
        <dbReference type="EMBL" id="KAJ6648100.1"/>
    </source>
</evidence>
<reference evidence="11" key="1">
    <citation type="submission" date="2022-07" db="EMBL/GenBank/DDBJ databases">
        <authorList>
            <person name="Trinca V."/>
            <person name="Uliana J.V.C."/>
            <person name="Torres T.T."/>
            <person name="Ward R.J."/>
            <person name="Monesi N."/>
        </authorList>
    </citation>
    <scope>NUCLEOTIDE SEQUENCE</scope>
    <source>
        <strain evidence="11">HSMRA1968</strain>
        <tissue evidence="11">Whole embryos</tissue>
    </source>
</reference>
<dbReference type="InterPro" id="IPR013099">
    <property type="entry name" value="K_chnl_dom"/>
</dbReference>
<comment type="caution">
    <text evidence="11">The sequence shown here is derived from an EMBL/GenBank/DDBJ whole genome shotgun (WGS) entry which is preliminary data.</text>
</comment>
<evidence type="ECO:0000256" key="1">
    <source>
        <dbReference type="ARBA" id="ARBA00004141"/>
    </source>
</evidence>
<evidence type="ECO:0000256" key="9">
    <source>
        <dbReference type="SAM" id="Phobius"/>
    </source>
</evidence>
<dbReference type="SUPFAM" id="SSF81324">
    <property type="entry name" value="Voltage-gated potassium channels"/>
    <property type="match status" value="1"/>
</dbReference>
<sequence length="197" mass="22300">LGRSKFLPKPKPQEINVLLAECDRNCHHEHTDTTRQSGNKTGGNLETLEDDDDDENRVGRHHGTPSRMPLIKPPHNALKPSEFNTNVSNNEQRDEIEHNSLTTHNSQVPITVILLILTTYICIGTVIFSLWENWSIVDGAYFCFVTLSTIGFGDLEPIKTFHGPELQLFACCSYLILAEFILEVVFSERSINRIINI</sequence>
<dbReference type="PANTHER" id="PTHR11003">
    <property type="entry name" value="POTASSIUM CHANNEL, SUBFAMILY K"/>
    <property type="match status" value="1"/>
</dbReference>
<dbReference type="OrthoDB" id="297496at2759"/>
<dbReference type="GO" id="GO:0022841">
    <property type="term" value="F:potassium ion leak channel activity"/>
    <property type="evidence" value="ECO:0007669"/>
    <property type="project" value="TreeGrafter"/>
</dbReference>
<dbReference type="Pfam" id="PF07885">
    <property type="entry name" value="Ion_trans_2"/>
    <property type="match status" value="1"/>
</dbReference>
<feature type="region of interest" description="Disordered" evidence="8">
    <location>
        <begin position="29"/>
        <end position="75"/>
    </location>
</feature>
<feature type="transmembrane region" description="Helical" evidence="9">
    <location>
        <begin position="166"/>
        <end position="186"/>
    </location>
</feature>
<dbReference type="InterPro" id="IPR003280">
    <property type="entry name" value="2pore_dom_K_chnl"/>
</dbReference>
<gene>
    <name evidence="11" type="primary">kcnk9</name>
    <name evidence="11" type="ORF">Bhyg_03325</name>
</gene>
<evidence type="ECO:0000256" key="5">
    <source>
        <dbReference type="ARBA" id="ARBA00023065"/>
    </source>
</evidence>
<comment type="subcellular location">
    <subcellularLocation>
        <location evidence="1">Membrane</location>
        <topology evidence="1">Multi-pass membrane protein</topology>
    </subcellularLocation>
</comment>
<keyword evidence="4 9" id="KW-1133">Transmembrane helix</keyword>
<dbReference type="PANTHER" id="PTHR11003:SF352">
    <property type="entry name" value="BCDNA.GH04802-RELATED"/>
    <property type="match status" value="1"/>
</dbReference>
<protein>
    <submittedName>
        <fullName evidence="11">Potassium channel subfamily K member 9</fullName>
    </submittedName>
</protein>
<dbReference type="EMBL" id="WJQU01000001">
    <property type="protein sequence ID" value="KAJ6648100.1"/>
    <property type="molecule type" value="Genomic_DNA"/>
</dbReference>
<feature type="compositionally biased region" description="Polar residues" evidence="8">
    <location>
        <begin position="34"/>
        <end position="44"/>
    </location>
</feature>
<keyword evidence="7 11" id="KW-0407">Ion channel</keyword>
<keyword evidence="5" id="KW-0406">Ion transport</keyword>
<feature type="transmembrane region" description="Helical" evidence="9">
    <location>
        <begin position="108"/>
        <end position="131"/>
    </location>
</feature>
<keyword evidence="2" id="KW-0813">Transport</keyword>
<keyword evidence="3 9" id="KW-0812">Transmembrane</keyword>
<feature type="domain" description="Potassium channel" evidence="10">
    <location>
        <begin position="116"/>
        <end position="171"/>
    </location>
</feature>
<evidence type="ECO:0000259" key="10">
    <source>
        <dbReference type="Pfam" id="PF07885"/>
    </source>
</evidence>
<dbReference type="GO" id="GO:0030322">
    <property type="term" value="P:stabilization of membrane potential"/>
    <property type="evidence" value="ECO:0007669"/>
    <property type="project" value="TreeGrafter"/>
</dbReference>
<keyword evidence="6 9" id="KW-0472">Membrane</keyword>
<dbReference type="GO" id="GO:0005886">
    <property type="term" value="C:plasma membrane"/>
    <property type="evidence" value="ECO:0007669"/>
    <property type="project" value="TreeGrafter"/>
</dbReference>
<dbReference type="Gene3D" id="1.10.287.70">
    <property type="match status" value="1"/>
</dbReference>
<evidence type="ECO:0000256" key="4">
    <source>
        <dbReference type="ARBA" id="ARBA00022989"/>
    </source>
</evidence>
<evidence type="ECO:0000256" key="6">
    <source>
        <dbReference type="ARBA" id="ARBA00023136"/>
    </source>
</evidence>
<keyword evidence="12" id="KW-1185">Reference proteome</keyword>
<evidence type="ECO:0000256" key="2">
    <source>
        <dbReference type="ARBA" id="ARBA00022448"/>
    </source>
</evidence>
<evidence type="ECO:0000256" key="3">
    <source>
        <dbReference type="ARBA" id="ARBA00022692"/>
    </source>
</evidence>
<organism evidence="11 12">
    <name type="scientific">Pseudolycoriella hygida</name>
    <dbReference type="NCBI Taxonomy" id="35572"/>
    <lineage>
        <taxon>Eukaryota</taxon>
        <taxon>Metazoa</taxon>
        <taxon>Ecdysozoa</taxon>
        <taxon>Arthropoda</taxon>
        <taxon>Hexapoda</taxon>
        <taxon>Insecta</taxon>
        <taxon>Pterygota</taxon>
        <taxon>Neoptera</taxon>
        <taxon>Endopterygota</taxon>
        <taxon>Diptera</taxon>
        <taxon>Nematocera</taxon>
        <taxon>Sciaroidea</taxon>
        <taxon>Sciaridae</taxon>
        <taxon>Pseudolycoriella</taxon>
    </lineage>
</organism>
<dbReference type="Proteomes" id="UP001151699">
    <property type="component" value="Chromosome A"/>
</dbReference>
<feature type="non-terminal residue" evidence="11">
    <location>
        <position position="197"/>
    </location>
</feature>
<evidence type="ECO:0000256" key="8">
    <source>
        <dbReference type="SAM" id="MobiDB-lite"/>
    </source>
</evidence>
<evidence type="ECO:0000313" key="12">
    <source>
        <dbReference type="Proteomes" id="UP001151699"/>
    </source>
</evidence>
<proteinExistence type="predicted"/>
<evidence type="ECO:0000256" key="7">
    <source>
        <dbReference type="ARBA" id="ARBA00023303"/>
    </source>
</evidence>
<name>A0A9Q0S9E8_9DIPT</name>
<feature type="non-terminal residue" evidence="11">
    <location>
        <position position="1"/>
    </location>
</feature>
<dbReference type="GO" id="GO:0015271">
    <property type="term" value="F:outward rectifier potassium channel activity"/>
    <property type="evidence" value="ECO:0007669"/>
    <property type="project" value="TreeGrafter"/>
</dbReference>
<dbReference type="AlphaFoldDB" id="A0A9Q0S9E8"/>
<accession>A0A9Q0S9E8</accession>